<gene>
    <name evidence="2" type="ORF">BTQ06_04600</name>
</gene>
<evidence type="ECO:0000313" key="2">
    <source>
        <dbReference type="EMBL" id="PAU25768.1"/>
    </source>
</evidence>
<proteinExistence type="predicted"/>
<feature type="transmembrane region" description="Helical" evidence="1">
    <location>
        <begin position="35"/>
        <end position="58"/>
    </location>
</feature>
<protein>
    <submittedName>
        <fullName evidence="2">Uncharacterized protein</fullName>
    </submittedName>
</protein>
<dbReference type="EMBL" id="MRVZ01000012">
    <property type="protein sequence ID" value="PAU25768.1"/>
    <property type="molecule type" value="Genomic_DNA"/>
</dbReference>
<keyword evidence="1" id="KW-0812">Transmembrane</keyword>
<organism evidence="2 3">
    <name type="scientific">Escherichia coli</name>
    <dbReference type="NCBI Taxonomy" id="562"/>
    <lineage>
        <taxon>Bacteria</taxon>
        <taxon>Pseudomonadati</taxon>
        <taxon>Pseudomonadota</taxon>
        <taxon>Gammaproteobacteria</taxon>
        <taxon>Enterobacterales</taxon>
        <taxon>Enterobacteriaceae</taxon>
        <taxon>Escherichia</taxon>
    </lineage>
</organism>
<sequence>MITMSENWVVSCVVVMIIVTTIPVAVFAVEGPLPAWAVVVNHLMSAATWAYIGCVFIGKKLYG</sequence>
<keyword evidence="1" id="KW-0472">Membrane</keyword>
<accession>A0A2A2CFR0</accession>
<reference evidence="2 3" key="1">
    <citation type="submission" date="2016-12" db="EMBL/GenBank/DDBJ databases">
        <title>Real-Time Genomic Investigation Underlying the Public Health Response to a Shiga Toxin-Producing Escherichia Coli O26:H11 Outbreak in a Nursery.</title>
        <authorList>
            <person name="Ferdous M."/>
            <person name="Moran-Gilad J."/>
            <person name="Rossen J.W."/>
            <person name="Gdalevich M."/>
        </authorList>
    </citation>
    <scope>NUCLEOTIDE SEQUENCE [LARGE SCALE GENOMIC DNA]</scope>
    <source>
        <strain evidence="2 3">STEC 514-2</strain>
    </source>
</reference>
<evidence type="ECO:0000256" key="1">
    <source>
        <dbReference type="SAM" id="Phobius"/>
    </source>
</evidence>
<feature type="transmembrane region" description="Helical" evidence="1">
    <location>
        <begin position="7"/>
        <end position="29"/>
    </location>
</feature>
<dbReference type="Proteomes" id="UP000218543">
    <property type="component" value="Unassembled WGS sequence"/>
</dbReference>
<name>A0A2A2CFR0_ECOLX</name>
<comment type="caution">
    <text evidence="2">The sequence shown here is derived from an EMBL/GenBank/DDBJ whole genome shotgun (WGS) entry which is preliminary data.</text>
</comment>
<evidence type="ECO:0000313" key="3">
    <source>
        <dbReference type="Proteomes" id="UP000218543"/>
    </source>
</evidence>
<dbReference type="AlphaFoldDB" id="A0A2A2CFR0"/>
<keyword evidence="1" id="KW-1133">Transmembrane helix</keyword>